<reference evidence="1 2" key="1">
    <citation type="submission" date="2019-09" db="EMBL/GenBank/DDBJ databases">
        <title>Draft genome sequences of 48 bacterial type strains from the CCUG.</title>
        <authorList>
            <person name="Tunovic T."/>
            <person name="Pineiro-Iglesias B."/>
            <person name="Unosson C."/>
            <person name="Inganas E."/>
            <person name="Ohlen M."/>
            <person name="Cardew S."/>
            <person name="Jensie-Markopoulos S."/>
            <person name="Salva-Serra F."/>
            <person name="Jaen-Luchoro D."/>
            <person name="Karlsson R."/>
            <person name="Svensson-Stadler L."/>
            <person name="Chun J."/>
            <person name="Moore E."/>
        </authorList>
    </citation>
    <scope>NUCLEOTIDE SEQUENCE [LARGE SCALE GENOMIC DNA]</scope>
    <source>
        <strain evidence="1 2">CCUG 65686</strain>
    </source>
</reference>
<evidence type="ECO:0000313" key="2">
    <source>
        <dbReference type="Proteomes" id="UP000473470"/>
    </source>
</evidence>
<accession>A0A6L3N3Z0</accession>
<protein>
    <submittedName>
        <fullName evidence="1">Uncharacterized protein</fullName>
    </submittedName>
</protein>
<comment type="caution">
    <text evidence="1">The sequence shown here is derived from an EMBL/GenBank/DDBJ whole genome shotgun (WGS) entry which is preliminary data.</text>
</comment>
<evidence type="ECO:0000313" key="1">
    <source>
        <dbReference type="EMBL" id="KAB0641045.1"/>
    </source>
</evidence>
<sequence>MTPAPLCAELDAILRNELRLGNAVQEGPVRAQWPSEDSVFAALRDDLHLSAIALPPHIKHTVCADPHYGWHDECFCELHRHLLVAGQSRPPRP</sequence>
<dbReference type="Proteomes" id="UP000473470">
    <property type="component" value="Unassembled WGS sequence"/>
</dbReference>
<dbReference type="AlphaFoldDB" id="A0A6L3N3Z0"/>
<dbReference type="EMBL" id="VZOK01000003">
    <property type="protein sequence ID" value="KAB0641045.1"/>
    <property type="molecule type" value="Genomic_DNA"/>
</dbReference>
<organism evidence="1 2">
    <name type="scientific">Burkholderia stagnalis</name>
    <dbReference type="NCBI Taxonomy" id="1503054"/>
    <lineage>
        <taxon>Bacteria</taxon>
        <taxon>Pseudomonadati</taxon>
        <taxon>Pseudomonadota</taxon>
        <taxon>Betaproteobacteria</taxon>
        <taxon>Burkholderiales</taxon>
        <taxon>Burkholderiaceae</taxon>
        <taxon>Burkholderia</taxon>
        <taxon>Burkholderia cepacia complex</taxon>
    </lineage>
</organism>
<name>A0A6L3N3Z0_9BURK</name>
<proteinExistence type="predicted"/>
<gene>
    <name evidence="1" type="ORF">F7R25_03300</name>
</gene>